<dbReference type="KEGG" id="bhg:I6G56_10365"/>
<evidence type="ECO:0000256" key="1">
    <source>
        <dbReference type="SAM" id="MobiDB-lite"/>
    </source>
</evidence>
<proteinExistence type="predicted"/>
<feature type="region of interest" description="Disordered" evidence="1">
    <location>
        <begin position="52"/>
        <end position="93"/>
    </location>
</feature>
<dbReference type="RefSeq" id="WP_144411939.1">
    <property type="nucleotide sequence ID" value="NZ_CP013380.1"/>
</dbReference>
<accession>A0A7T2U4D8</accession>
<name>A0A7T2U4D8_9BURK</name>
<feature type="compositionally biased region" description="Basic residues" evidence="1">
    <location>
        <begin position="78"/>
        <end position="93"/>
    </location>
</feature>
<protein>
    <submittedName>
        <fullName evidence="2">Uncharacterized protein</fullName>
    </submittedName>
</protein>
<dbReference type="AlphaFoldDB" id="A0A7T2U4D8"/>
<reference evidence="2 3" key="1">
    <citation type="submission" date="2020-12" db="EMBL/GenBank/DDBJ databases">
        <title>FDA dAtabase for Regulatory Grade micrObial Sequences (FDA-ARGOS): Supporting development and validation of Infectious Disease Dx tests.</title>
        <authorList>
            <person name="Nelson B."/>
            <person name="Plummer A."/>
            <person name="Tallon L."/>
            <person name="Sadzewicz L."/>
            <person name="Zhao X."/>
            <person name="Boylan J."/>
            <person name="Ott S."/>
            <person name="Bowen H."/>
            <person name="Vavikolanu K."/>
            <person name="Mehta A."/>
            <person name="Aluvathingal J."/>
            <person name="Nadendla S."/>
            <person name="Myers T."/>
            <person name="Yan Y."/>
            <person name="Sichtig H."/>
        </authorList>
    </citation>
    <scope>NUCLEOTIDE SEQUENCE [LARGE SCALE GENOMIC DNA]</scope>
    <source>
        <strain evidence="2 3">FDAARGOS_899</strain>
    </source>
</reference>
<sequence length="109" mass="12718">MKSVDSGRLGRFVQVAGRKRAASTVRRIAREIFYRAVFTFVDERRVAQRSATPATRRCAARVKRKHRRKHRANEAQVKIRRAHSSSRQKRRAPRLAVRFAAEAPIRFLH</sequence>
<evidence type="ECO:0000313" key="2">
    <source>
        <dbReference type="EMBL" id="QPS45421.1"/>
    </source>
</evidence>
<feature type="compositionally biased region" description="Basic residues" evidence="1">
    <location>
        <begin position="58"/>
        <end position="71"/>
    </location>
</feature>
<organism evidence="2 3">
    <name type="scientific">Burkholderia humptydooensis</name>
    <dbReference type="NCBI Taxonomy" id="430531"/>
    <lineage>
        <taxon>Bacteria</taxon>
        <taxon>Pseudomonadati</taxon>
        <taxon>Pseudomonadota</taxon>
        <taxon>Betaproteobacteria</taxon>
        <taxon>Burkholderiales</taxon>
        <taxon>Burkholderiaceae</taxon>
        <taxon>Burkholderia</taxon>
        <taxon>pseudomallei group</taxon>
    </lineage>
</organism>
<gene>
    <name evidence="2" type="ORF">I6G56_10365</name>
</gene>
<dbReference type="EMBL" id="CP065686">
    <property type="protein sequence ID" value="QPS45421.1"/>
    <property type="molecule type" value="Genomic_DNA"/>
</dbReference>
<evidence type="ECO:0000313" key="3">
    <source>
        <dbReference type="Proteomes" id="UP000594943"/>
    </source>
</evidence>
<dbReference type="Proteomes" id="UP000594943">
    <property type="component" value="Chromosome 1"/>
</dbReference>